<dbReference type="NCBIfam" id="TIGR01764">
    <property type="entry name" value="excise"/>
    <property type="match status" value="1"/>
</dbReference>
<evidence type="ECO:0000313" key="2">
    <source>
        <dbReference type="EMBL" id="MUG73208.1"/>
    </source>
</evidence>
<comment type="caution">
    <text evidence="2">The sequence shown here is derived from an EMBL/GenBank/DDBJ whole genome shotgun (WGS) entry which is preliminary data.</text>
</comment>
<dbReference type="InterPro" id="IPR010093">
    <property type="entry name" value="SinI_DNA-bd"/>
</dbReference>
<evidence type="ECO:0000259" key="1">
    <source>
        <dbReference type="Pfam" id="PF12728"/>
    </source>
</evidence>
<dbReference type="EMBL" id="WNZX01000022">
    <property type="protein sequence ID" value="MUG73208.1"/>
    <property type="molecule type" value="Genomic_DNA"/>
</dbReference>
<organism evidence="2 3">
    <name type="scientific">Paenibacillus validus</name>
    <dbReference type="NCBI Taxonomy" id="44253"/>
    <lineage>
        <taxon>Bacteria</taxon>
        <taxon>Bacillati</taxon>
        <taxon>Bacillota</taxon>
        <taxon>Bacilli</taxon>
        <taxon>Bacillales</taxon>
        <taxon>Paenibacillaceae</taxon>
        <taxon>Paenibacillus</taxon>
    </lineage>
</organism>
<proteinExistence type="predicted"/>
<reference evidence="2 3" key="1">
    <citation type="submission" date="2019-11" db="EMBL/GenBank/DDBJ databases">
        <title>Draft genome sequences of five Paenibacillus species of dairy origin.</title>
        <authorList>
            <person name="Olajide A.M."/>
            <person name="Chen S."/>
            <person name="Lapointe G."/>
        </authorList>
    </citation>
    <scope>NUCLEOTIDE SEQUENCE [LARGE SCALE GENOMIC DNA]</scope>
    <source>
        <strain evidence="2 3">2CS3</strain>
    </source>
</reference>
<evidence type="ECO:0000313" key="3">
    <source>
        <dbReference type="Proteomes" id="UP000450917"/>
    </source>
</evidence>
<feature type="domain" description="Helix-turn-helix" evidence="1">
    <location>
        <begin position="4"/>
        <end position="51"/>
    </location>
</feature>
<dbReference type="AlphaFoldDB" id="A0A7X2ZFE2"/>
<dbReference type="SUPFAM" id="SSF46955">
    <property type="entry name" value="Putative DNA-binding domain"/>
    <property type="match status" value="1"/>
</dbReference>
<accession>A0A7X2ZFE2</accession>
<sequence length="64" mass="7234">MEQMLTMQEAKDLLRVSYRTIHRLVSNNTIPSVKVGRVIRIPQSGLKKFILNDTSGGSGNDYQQ</sequence>
<dbReference type="GO" id="GO:0003677">
    <property type="term" value="F:DNA binding"/>
    <property type="evidence" value="ECO:0007669"/>
    <property type="project" value="UniProtKB-KW"/>
</dbReference>
<dbReference type="Pfam" id="PF12728">
    <property type="entry name" value="HTH_17"/>
    <property type="match status" value="1"/>
</dbReference>
<dbReference type="InterPro" id="IPR009061">
    <property type="entry name" value="DNA-bd_dom_put_sf"/>
</dbReference>
<dbReference type="Proteomes" id="UP000450917">
    <property type="component" value="Unassembled WGS sequence"/>
</dbReference>
<gene>
    <name evidence="2" type="ORF">GNP93_21485</name>
</gene>
<keyword evidence="3" id="KW-1185">Reference proteome</keyword>
<protein>
    <submittedName>
        <fullName evidence="2">Excisionase family DNA-binding protein</fullName>
    </submittedName>
</protein>
<keyword evidence="2" id="KW-0238">DNA-binding</keyword>
<name>A0A7X2ZFE2_9BACL</name>
<dbReference type="InterPro" id="IPR041657">
    <property type="entry name" value="HTH_17"/>
</dbReference>